<dbReference type="Proteomes" id="UP000538292">
    <property type="component" value="Unassembled WGS sequence"/>
</dbReference>
<reference evidence="1 2" key="1">
    <citation type="submission" date="2020-07" db="EMBL/GenBank/DDBJ databases">
        <title>Thermoactinomyces phylogeny.</title>
        <authorList>
            <person name="Dunlap C."/>
        </authorList>
    </citation>
    <scope>NUCLEOTIDE SEQUENCE [LARGE SCALE GENOMIC DNA]</scope>
    <source>
        <strain evidence="1 2">AMNI-1</strain>
    </source>
</reference>
<accession>A0A7W1XS97</accession>
<comment type="caution">
    <text evidence="1">The sequence shown here is derived from an EMBL/GenBank/DDBJ whole genome shotgun (WGS) entry which is preliminary data.</text>
</comment>
<gene>
    <name evidence="1" type="primary">cotE</name>
    <name evidence="1" type="ORF">H2C83_08510</name>
</gene>
<evidence type="ECO:0000313" key="1">
    <source>
        <dbReference type="EMBL" id="MBA4602358.1"/>
    </source>
</evidence>
<dbReference type="InterPro" id="IPR018901">
    <property type="entry name" value="Spore_coat_CotE"/>
</dbReference>
<proteinExistence type="predicted"/>
<organism evidence="1 2">
    <name type="scientific">Thermoactinomyces mirandus</name>
    <dbReference type="NCBI Taxonomy" id="2756294"/>
    <lineage>
        <taxon>Bacteria</taxon>
        <taxon>Bacillati</taxon>
        <taxon>Bacillota</taxon>
        <taxon>Bacilli</taxon>
        <taxon>Bacillales</taxon>
        <taxon>Thermoactinomycetaceae</taxon>
        <taxon>Thermoactinomyces</taxon>
    </lineage>
</organism>
<dbReference type="AlphaFoldDB" id="A0A7W1XS97"/>
<dbReference type="EMBL" id="JACEOL010000029">
    <property type="protein sequence ID" value="MBA4602358.1"/>
    <property type="molecule type" value="Genomic_DNA"/>
</dbReference>
<name>A0A7W1XS97_9BACL</name>
<keyword evidence="1" id="KW-0946">Virion</keyword>
<dbReference type="Pfam" id="PF10628">
    <property type="entry name" value="CotE"/>
    <property type="match status" value="1"/>
</dbReference>
<evidence type="ECO:0000313" key="2">
    <source>
        <dbReference type="Proteomes" id="UP000538292"/>
    </source>
</evidence>
<dbReference type="RefSeq" id="WP_181739795.1">
    <property type="nucleotide sequence ID" value="NZ_JACEOL010000029.1"/>
</dbReference>
<protein>
    <submittedName>
        <fullName evidence="1">Outer spore coat protein CotE</fullName>
    </submittedName>
</protein>
<keyword evidence="1" id="KW-0167">Capsid protein</keyword>
<sequence length="198" mass="22126">MVSYTDRAVEYRQILTKAVCGKGRKFSQATHTVSPPENIHTILGAWVINHQYECSKVGEAVEVSGSYDVNIWYSTKGNTKTDVIKETVYYTEQVPMSYYDRNTRESSVAVSAAVTQAPNCVEASIASHSDEVVVRVEKEFVVEMVGETKICVPVYPLEYAEADDKELVGSYGEMQNEDLDEASFDDLDPDLIIDDLED</sequence>
<keyword evidence="2" id="KW-1185">Reference proteome</keyword>